<evidence type="ECO:0000259" key="2">
    <source>
        <dbReference type="PROSITE" id="PS50883"/>
    </source>
</evidence>
<dbReference type="SUPFAM" id="SSF141868">
    <property type="entry name" value="EAL domain-like"/>
    <property type="match status" value="1"/>
</dbReference>
<evidence type="ECO:0000256" key="1">
    <source>
        <dbReference type="SAM" id="MobiDB-lite"/>
    </source>
</evidence>
<name>A0ABZ2PFN7_9NOCA</name>
<dbReference type="Gene3D" id="3.20.20.450">
    <property type="entry name" value="EAL domain"/>
    <property type="match status" value="1"/>
</dbReference>
<protein>
    <submittedName>
        <fullName evidence="3">DICT sensory domain-containing protein</fullName>
    </submittedName>
</protein>
<dbReference type="EMBL" id="CP147846">
    <property type="protein sequence ID" value="WXG66506.1"/>
    <property type="molecule type" value="Genomic_DNA"/>
</dbReference>
<feature type="compositionally biased region" description="Polar residues" evidence="1">
    <location>
        <begin position="153"/>
        <end position="163"/>
    </location>
</feature>
<feature type="region of interest" description="Disordered" evidence="1">
    <location>
        <begin position="142"/>
        <end position="172"/>
    </location>
</feature>
<proteinExistence type="predicted"/>
<gene>
    <name evidence="3" type="ORF">WDS16_14470</name>
</gene>
<keyword evidence="4" id="KW-1185">Reference proteome</keyword>
<evidence type="ECO:0000313" key="3">
    <source>
        <dbReference type="EMBL" id="WXG66506.1"/>
    </source>
</evidence>
<reference evidence="3 4" key="1">
    <citation type="submission" date="2024-03" db="EMBL/GenBank/DDBJ databases">
        <title>Natural products discovery in diverse microorganisms through a two-stage MS feature dereplication strategy.</title>
        <authorList>
            <person name="Zhang R."/>
        </authorList>
    </citation>
    <scope>NUCLEOTIDE SEQUENCE [LARGE SCALE GENOMIC DNA]</scope>
    <source>
        <strain evidence="3 4">18930</strain>
    </source>
</reference>
<dbReference type="InterPro" id="IPR035919">
    <property type="entry name" value="EAL_sf"/>
</dbReference>
<evidence type="ECO:0000313" key="4">
    <source>
        <dbReference type="Proteomes" id="UP001432000"/>
    </source>
</evidence>
<dbReference type="Pfam" id="PF10069">
    <property type="entry name" value="DICT"/>
    <property type="match status" value="1"/>
</dbReference>
<feature type="domain" description="EAL" evidence="2">
    <location>
        <begin position="1"/>
        <end position="154"/>
    </location>
</feature>
<dbReference type="Proteomes" id="UP001432000">
    <property type="component" value="Chromosome"/>
</dbReference>
<dbReference type="RefSeq" id="WP_338885952.1">
    <property type="nucleotide sequence ID" value="NZ_CP147846.1"/>
</dbReference>
<dbReference type="InterPro" id="IPR001633">
    <property type="entry name" value="EAL_dom"/>
</dbReference>
<accession>A0ABZ2PFN7</accession>
<sequence>MDAPASELTTSCPSPRRIDLLSETYVVHDRSLVDNPAEILIQVEKARDQCRRIAVDDVGARPESMTLLPLIEPDIIVLAPELTCAVPDTAAAQALHVLAAQAERTGAVIVASGVDSERDRTRALALGASFGIGALFPPTPIDGTGPREALASPTWSTPTSDSRSPFDIASTDQSSAVSTKKLLVEMSCQIESQASHAGPDTMVLGTFQHARQFASPTQRRWQRMAGNIAYTGIYGIDMAGLTVPGIITSSIDPSDTLVEEWNVVVLGQFFCCVLSARDLRWGPGELGRTFEYVVSHDRGTVVRCARAVLSRFDNASHSAIEAT</sequence>
<dbReference type="PROSITE" id="PS50883">
    <property type="entry name" value="EAL"/>
    <property type="match status" value="1"/>
</dbReference>
<organism evidence="3 4">
    <name type="scientific">Rhodococcus sovatensis</name>
    <dbReference type="NCBI Taxonomy" id="1805840"/>
    <lineage>
        <taxon>Bacteria</taxon>
        <taxon>Bacillati</taxon>
        <taxon>Actinomycetota</taxon>
        <taxon>Actinomycetes</taxon>
        <taxon>Mycobacteriales</taxon>
        <taxon>Nocardiaceae</taxon>
        <taxon>Rhodococcus</taxon>
    </lineage>
</organism>
<dbReference type="InterPro" id="IPR019278">
    <property type="entry name" value="DICT_dom"/>
</dbReference>
<dbReference type="Pfam" id="PF00563">
    <property type="entry name" value="EAL"/>
    <property type="match status" value="1"/>
</dbReference>